<proteinExistence type="predicted"/>
<dbReference type="RefSeq" id="WP_109280491.1">
    <property type="nucleotide sequence ID" value="NZ_JBFAUK010000041.1"/>
</dbReference>
<dbReference type="Gene3D" id="1.10.1200.10">
    <property type="entry name" value="ACP-like"/>
    <property type="match status" value="1"/>
</dbReference>
<dbReference type="Proteomes" id="UP001552594">
    <property type="component" value="Unassembled WGS sequence"/>
</dbReference>
<gene>
    <name evidence="2" type="ORF">AB0L16_31205</name>
</gene>
<dbReference type="InterPro" id="IPR009081">
    <property type="entry name" value="PP-bd_ACP"/>
</dbReference>
<evidence type="ECO:0000313" key="3">
    <source>
        <dbReference type="Proteomes" id="UP001552594"/>
    </source>
</evidence>
<dbReference type="SUPFAM" id="SSF47336">
    <property type="entry name" value="ACP-like"/>
    <property type="match status" value="1"/>
</dbReference>
<feature type="domain" description="Carrier" evidence="1">
    <location>
        <begin position="5"/>
        <end position="83"/>
    </location>
</feature>
<dbReference type="InterPro" id="IPR036736">
    <property type="entry name" value="ACP-like_sf"/>
</dbReference>
<evidence type="ECO:0000259" key="1">
    <source>
        <dbReference type="PROSITE" id="PS50075"/>
    </source>
</evidence>
<comment type="caution">
    <text evidence="2">The sequence shown here is derived from an EMBL/GenBank/DDBJ whole genome shotgun (WGS) entry which is preliminary data.</text>
</comment>
<organism evidence="2 3">
    <name type="scientific">Streptomyces orinoci</name>
    <name type="common">Streptoverticillium orinoci</name>
    <dbReference type="NCBI Taxonomy" id="67339"/>
    <lineage>
        <taxon>Bacteria</taxon>
        <taxon>Bacillati</taxon>
        <taxon>Actinomycetota</taxon>
        <taxon>Actinomycetes</taxon>
        <taxon>Kitasatosporales</taxon>
        <taxon>Streptomycetaceae</taxon>
        <taxon>Streptomyces</taxon>
    </lineage>
</organism>
<keyword evidence="3" id="KW-1185">Reference proteome</keyword>
<protein>
    <submittedName>
        <fullName evidence="2">Phosphopantetheine-binding protein</fullName>
    </submittedName>
</protein>
<reference evidence="2 3" key="1">
    <citation type="submission" date="2024-06" db="EMBL/GenBank/DDBJ databases">
        <title>The Natural Products Discovery Center: Release of the First 8490 Sequenced Strains for Exploring Actinobacteria Biosynthetic Diversity.</title>
        <authorList>
            <person name="Kalkreuter E."/>
            <person name="Kautsar S.A."/>
            <person name="Yang D."/>
            <person name="Bader C.D."/>
            <person name="Teijaro C.N."/>
            <person name="Fluegel L."/>
            <person name="Davis C.M."/>
            <person name="Simpson J.R."/>
            <person name="Lauterbach L."/>
            <person name="Steele A.D."/>
            <person name="Gui C."/>
            <person name="Meng S."/>
            <person name="Li G."/>
            <person name="Viehrig K."/>
            <person name="Ye F."/>
            <person name="Su P."/>
            <person name="Kiefer A.F."/>
            <person name="Nichols A."/>
            <person name="Cepeda A.J."/>
            <person name="Yan W."/>
            <person name="Fan B."/>
            <person name="Jiang Y."/>
            <person name="Adhikari A."/>
            <person name="Zheng C.-J."/>
            <person name="Schuster L."/>
            <person name="Cowan T.M."/>
            <person name="Smanski M.J."/>
            <person name="Chevrette M.G."/>
            <person name="De Carvalho L.P.S."/>
            <person name="Shen B."/>
        </authorList>
    </citation>
    <scope>NUCLEOTIDE SEQUENCE [LARGE SCALE GENOMIC DNA]</scope>
    <source>
        <strain evidence="2 3">NPDC052347</strain>
    </source>
</reference>
<sequence length="90" mass="10416">MPEQQDQELFDEIVRHIGEFVESDVSYLTPDSHLATSIEGMSSLKLVELLLYLEDCFNLEFDDSVVGRLESMRDLVHYVRDLRNAQQQPA</sequence>
<name>A0ABV3K6R7_STRON</name>
<dbReference type="EMBL" id="JBFAUK010000041">
    <property type="protein sequence ID" value="MEV5510842.1"/>
    <property type="molecule type" value="Genomic_DNA"/>
</dbReference>
<accession>A0ABV3K6R7</accession>
<evidence type="ECO:0000313" key="2">
    <source>
        <dbReference type="EMBL" id="MEV5510842.1"/>
    </source>
</evidence>
<dbReference type="PROSITE" id="PS50075">
    <property type="entry name" value="CARRIER"/>
    <property type="match status" value="1"/>
</dbReference>
<dbReference type="Pfam" id="PF00550">
    <property type="entry name" value="PP-binding"/>
    <property type="match status" value="1"/>
</dbReference>